<keyword evidence="1" id="KW-0479">Metal-binding</keyword>
<sequence>MSPGSSTESYPAFAPIGLRENLGKNLNQLTCPNRDSNPGHLVSQPDALTITPQCSTDNNLYSRHDSHGSFQQFCSLFRCNVTSLMPLDRISATMAHIQRKNTIKITFPAETAKPTALELHNWIDAELNITPDQVEMIQLNTLERSIYLKLTSVTQYERLMNTYEGEVNFKYDNQSIIKVSFQRADINAITVRIFNVPPEVENNLVNQSLSQYGTVKTIRAELWSTQYKFPVNNGVRAVRIEMQKHIPSKLIIGGYTAVIHYPGQPQLCYICGESSHLRSECPRRKFSFPVTVAGRKPLLSEVVGGMSTNVRNITDQSTNLIDDPVQQVNVKEQMTNRQVEMQTENSTTGLNNGDSHDTSSVRPEEEHITPSVPMQGTSSMNTTTEYYTELALQTHTEINDKNKGQQKDGEEQMMEDDAEATDSDIEMEKNMSENNISIPQRQLQQKIMEQPRDDSDGRKELPPNRDPRMNSKQRETDHQEQVTQHDTLEPKQKIMKNILHEQYHILFLNSIFLLTIIMHIIRNYATLNINCLRSLPNQQLLRSFIYNNDIDVLLLQEVNIDNFNFLQPNYNVISNVGEANRGTAIIYRSGLPIKQSEFHPSGRILSILTEANELIVNVYLPSGTNNRTERERVISEDLPFYLRHKYNMLILRGDFNNVLNAKDQLGAYNPFEKNL</sequence>
<dbReference type="SUPFAM" id="SSF56219">
    <property type="entry name" value="DNase I-like"/>
    <property type="match status" value="1"/>
</dbReference>
<evidence type="ECO:0000313" key="5">
    <source>
        <dbReference type="Proteomes" id="UP001148838"/>
    </source>
</evidence>
<dbReference type="InterPro" id="IPR001878">
    <property type="entry name" value="Znf_CCHC"/>
</dbReference>
<dbReference type="Gene3D" id="3.60.10.10">
    <property type="entry name" value="Endonuclease/exonuclease/phosphatase"/>
    <property type="match status" value="1"/>
</dbReference>
<feature type="compositionally biased region" description="Basic and acidic residues" evidence="2">
    <location>
        <begin position="449"/>
        <end position="480"/>
    </location>
</feature>
<evidence type="ECO:0000256" key="2">
    <source>
        <dbReference type="SAM" id="MobiDB-lite"/>
    </source>
</evidence>
<dbReference type="PANTHER" id="PTHR22639:SF3">
    <property type="entry name" value="ZINC FINGER CCHC DOMAIN-CONTAINING PROTEIN 3"/>
    <property type="match status" value="1"/>
</dbReference>
<organism evidence="4 5">
    <name type="scientific">Periplaneta americana</name>
    <name type="common">American cockroach</name>
    <name type="synonym">Blatta americana</name>
    <dbReference type="NCBI Taxonomy" id="6978"/>
    <lineage>
        <taxon>Eukaryota</taxon>
        <taxon>Metazoa</taxon>
        <taxon>Ecdysozoa</taxon>
        <taxon>Arthropoda</taxon>
        <taxon>Hexapoda</taxon>
        <taxon>Insecta</taxon>
        <taxon>Pterygota</taxon>
        <taxon>Neoptera</taxon>
        <taxon>Polyneoptera</taxon>
        <taxon>Dictyoptera</taxon>
        <taxon>Blattodea</taxon>
        <taxon>Blattoidea</taxon>
        <taxon>Blattidae</taxon>
        <taxon>Blattinae</taxon>
        <taxon>Periplaneta</taxon>
    </lineage>
</organism>
<protein>
    <recommendedName>
        <fullName evidence="3">CCHC-type domain-containing protein</fullName>
    </recommendedName>
</protein>
<feature type="region of interest" description="Disordered" evidence="2">
    <location>
        <begin position="395"/>
        <end position="488"/>
    </location>
</feature>
<feature type="compositionally biased region" description="Acidic residues" evidence="2">
    <location>
        <begin position="411"/>
        <end position="425"/>
    </location>
</feature>
<accession>A0ABQ8TMI1</accession>
<dbReference type="PROSITE" id="PS50158">
    <property type="entry name" value="ZF_CCHC"/>
    <property type="match status" value="1"/>
</dbReference>
<evidence type="ECO:0000256" key="1">
    <source>
        <dbReference type="PROSITE-ProRule" id="PRU00047"/>
    </source>
</evidence>
<dbReference type="InterPro" id="IPR036691">
    <property type="entry name" value="Endo/exonu/phosph_ase_sf"/>
</dbReference>
<feature type="compositionally biased region" description="Polar residues" evidence="2">
    <location>
        <begin position="339"/>
        <end position="353"/>
    </location>
</feature>
<keyword evidence="1" id="KW-0863">Zinc-finger</keyword>
<name>A0ABQ8TMI1_PERAM</name>
<reference evidence="4 5" key="1">
    <citation type="journal article" date="2022" name="Allergy">
        <title>Genome assembly and annotation of Periplaneta americana reveal a comprehensive cockroach allergen profile.</title>
        <authorList>
            <person name="Wang L."/>
            <person name="Xiong Q."/>
            <person name="Saelim N."/>
            <person name="Wang L."/>
            <person name="Nong W."/>
            <person name="Wan A.T."/>
            <person name="Shi M."/>
            <person name="Liu X."/>
            <person name="Cao Q."/>
            <person name="Hui J.H.L."/>
            <person name="Sookrung N."/>
            <person name="Leung T.F."/>
            <person name="Tungtrongchitr A."/>
            <person name="Tsui S.K.W."/>
        </authorList>
    </citation>
    <scope>NUCLEOTIDE SEQUENCE [LARGE SCALE GENOMIC DNA]</scope>
    <source>
        <strain evidence="4">PWHHKU_190912</strain>
    </source>
</reference>
<dbReference type="EMBL" id="JAJSOF020000005">
    <property type="protein sequence ID" value="KAJ4447732.1"/>
    <property type="molecule type" value="Genomic_DNA"/>
</dbReference>
<keyword evidence="5" id="KW-1185">Reference proteome</keyword>
<dbReference type="PANTHER" id="PTHR22639">
    <property type="entry name" value="GAG-RELATED PROTEIN"/>
    <property type="match status" value="1"/>
</dbReference>
<dbReference type="InterPro" id="IPR042509">
    <property type="entry name" value="ZCCHC3"/>
</dbReference>
<dbReference type="Proteomes" id="UP001148838">
    <property type="component" value="Unassembled WGS sequence"/>
</dbReference>
<feature type="compositionally biased region" description="Basic and acidic residues" evidence="2">
    <location>
        <begin position="397"/>
        <end position="410"/>
    </location>
</feature>
<evidence type="ECO:0000259" key="3">
    <source>
        <dbReference type="PROSITE" id="PS50158"/>
    </source>
</evidence>
<feature type="compositionally biased region" description="Polar residues" evidence="2">
    <location>
        <begin position="432"/>
        <end position="447"/>
    </location>
</feature>
<feature type="compositionally biased region" description="Basic and acidic residues" evidence="2">
    <location>
        <begin position="354"/>
        <end position="368"/>
    </location>
</feature>
<comment type="caution">
    <text evidence="4">The sequence shown here is derived from an EMBL/GenBank/DDBJ whole genome shotgun (WGS) entry which is preliminary data.</text>
</comment>
<gene>
    <name evidence="4" type="ORF">ANN_09740</name>
</gene>
<proteinExistence type="predicted"/>
<evidence type="ECO:0000313" key="4">
    <source>
        <dbReference type="EMBL" id="KAJ4447732.1"/>
    </source>
</evidence>
<keyword evidence="1" id="KW-0862">Zinc</keyword>
<feature type="domain" description="CCHC-type" evidence="3">
    <location>
        <begin position="268"/>
        <end position="283"/>
    </location>
</feature>
<feature type="region of interest" description="Disordered" evidence="2">
    <location>
        <begin position="339"/>
        <end position="380"/>
    </location>
</feature>